<evidence type="ECO:0000313" key="3">
    <source>
        <dbReference type="Proteomes" id="UP000479000"/>
    </source>
</evidence>
<sequence length="108" mass="12209">MMNTHQCPVEFWANERQERQRRRRRLDDSHPAVPAGTLLHPAVVRRLATGGLRATHIRRYYDGSRPAACGQLSSGVTMTANDRRVWILSSGGTTTADVRRRFDDSHPA</sequence>
<feature type="non-terminal residue" evidence="2">
    <location>
        <position position="108"/>
    </location>
</feature>
<proteinExistence type="predicted"/>
<keyword evidence="3" id="KW-1185">Reference proteome</keyword>
<accession>A0A6H5H6E9</accession>
<dbReference type="Proteomes" id="UP000479000">
    <property type="component" value="Unassembled WGS sequence"/>
</dbReference>
<name>A0A6H5H6E9_9HEMI</name>
<protein>
    <submittedName>
        <fullName evidence="2">Uncharacterized protein</fullName>
    </submittedName>
</protein>
<dbReference type="EMBL" id="CADCXU010021574">
    <property type="protein sequence ID" value="CAB0009185.1"/>
    <property type="molecule type" value="Genomic_DNA"/>
</dbReference>
<organism evidence="2 3">
    <name type="scientific">Nesidiocoris tenuis</name>
    <dbReference type="NCBI Taxonomy" id="355587"/>
    <lineage>
        <taxon>Eukaryota</taxon>
        <taxon>Metazoa</taxon>
        <taxon>Ecdysozoa</taxon>
        <taxon>Arthropoda</taxon>
        <taxon>Hexapoda</taxon>
        <taxon>Insecta</taxon>
        <taxon>Pterygota</taxon>
        <taxon>Neoptera</taxon>
        <taxon>Paraneoptera</taxon>
        <taxon>Hemiptera</taxon>
        <taxon>Heteroptera</taxon>
        <taxon>Panheteroptera</taxon>
        <taxon>Cimicomorpha</taxon>
        <taxon>Miridae</taxon>
        <taxon>Dicyphina</taxon>
        <taxon>Nesidiocoris</taxon>
    </lineage>
</organism>
<feature type="region of interest" description="Disordered" evidence="1">
    <location>
        <begin position="1"/>
        <end position="37"/>
    </location>
</feature>
<dbReference type="AlphaFoldDB" id="A0A6H5H6E9"/>
<gene>
    <name evidence="2" type="ORF">NTEN_LOCUS14356</name>
</gene>
<evidence type="ECO:0000313" key="2">
    <source>
        <dbReference type="EMBL" id="CAB0009185.1"/>
    </source>
</evidence>
<reference evidence="2 3" key="1">
    <citation type="submission" date="2020-02" db="EMBL/GenBank/DDBJ databases">
        <authorList>
            <person name="Ferguson B K."/>
        </authorList>
    </citation>
    <scope>NUCLEOTIDE SEQUENCE [LARGE SCALE GENOMIC DNA]</scope>
</reference>
<evidence type="ECO:0000256" key="1">
    <source>
        <dbReference type="SAM" id="MobiDB-lite"/>
    </source>
</evidence>